<dbReference type="SUPFAM" id="SSF109604">
    <property type="entry name" value="HD-domain/PDEase-like"/>
    <property type="match status" value="2"/>
</dbReference>
<dbReference type="GO" id="GO:0007165">
    <property type="term" value="P:signal transduction"/>
    <property type="evidence" value="ECO:0007669"/>
    <property type="project" value="InterPro"/>
</dbReference>
<evidence type="ECO:0000259" key="2">
    <source>
        <dbReference type="PROSITE" id="PS50885"/>
    </source>
</evidence>
<keyword evidence="1" id="KW-1133">Transmembrane helix</keyword>
<dbReference type="Gene3D" id="3.30.450.40">
    <property type="match status" value="1"/>
</dbReference>
<gene>
    <name evidence="4" type="ORF">MSSD14B_32770</name>
</gene>
<dbReference type="InterPro" id="IPR003660">
    <property type="entry name" value="HAMP_dom"/>
</dbReference>
<dbReference type="InterPro" id="IPR029151">
    <property type="entry name" value="Sensor-like_sf"/>
</dbReference>
<dbReference type="PANTHER" id="PTHR43155:SF2">
    <property type="entry name" value="CYCLIC DI-GMP PHOSPHODIESTERASE PA4108"/>
    <property type="match status" value="1"/>
</dbReference>
<dbReference type="Gene3D" id="1.10.3210.10">
    <property type="entry name" value="Hypothetical protein af1432"/>
    <property type="match status" value="2"/>
</dbReference>
<feature type="transmembrane region" description="Helical" evidence="1">
    <location>
        <begin position="12"/>
        <end position="33"/>
    </location>
</feature>
<sequence>MHRKRQSAQVSLALLIASAITLGMLVLTIVLIGQSFRGMESAKVSAAGATARQLAVSVDDRIQAITAPPSTALAVLSHDSLAGAQTLSQRLDRLPVLADILTSSNIVSAVYAGYQNGDFILLRKVRSSGTLQFPDAPNETRFLLQTITHGGDGTPGQWRFFNADMQLIEQRPVPEYNYDPRTRPWFDAAKASDSTELSAPYAFFTTQETGITLSRRASAETGGPDTIFGIDVTVTDLSNQLAELRQTANTRIAIVNQDREVLADSGNAREPGPAISGALDRRGELMADSSVTRFSAEGKDWYGMTEPLSALQQEGLSIAVAIPSEELLADVWATLARQTVIAGLIALLLLVIGWFLGRRVGRPLEHLTDQVSRLSRFRFDTAVRSDSHIREARQLSVALDDMAQTIRSFQSIATVLNRGQDLNHLLRDILEQIIHIVGQKRGGIYLFARQRNQLSLAVNQDLQLPDTIVDVRAELDDNEIIRLLRQQISGHPVFAVLRNRRKQLIGVLAIEMELGDHTQLSDDLIVFVDEIAGSAAVAIETRELIESQQALLEVIIRLVANAIDAKSPYTGGHCERVPKLGQMLVDEAIASNEQAFDSFTMTDEQLQEFQLAAWLHDCGKITSPEYVVDKAVKLETIHNRIHEIRTRFEVLLRDAEIRYLNRVLSGDEETDADRERQATRARLQEEFRLVASVNQGGEFMAEEDIQKIRSIGEQTWLRHFSDRLGLSPDERNALEDRPEPPLPCPEKLLADKPEHLRSWGDQIPPVQKDDPRNRWGFDMELPEYAYNRGELHNLTVVKGTLTDEERFKINEHIVQTICMLDALPLPDRLANVPRLAGTHHERMDGQGYPCGLTAAEMGIPERIMAVADVFEALTAVDRPYKDGKTLTESLTIMARMVEDGHIDRAVFELFIRSGTYKRYANQHLKPAQIDEVDESLFMKPA</sequence>
<dbReference type="InterPro" id="IPR037522">
    <property type="entry name" value="HD_GYP_dom"/>
</dbReference>
<protein>
    <submittedName>
        <fullName evidence="4">Phosphodiesterase</fullName>
    </submittedName>
</protein>
<dbReference type="AlphaFoldDB" id="A0A5M3Q3F1"/>
<accession>A0A5M3Q3F1</accession>
<comment type="caution">
    <text evidence="4">The sequence shown here is derived from an EMBL/GenBank/DDBJ whole genome shotgun (WGS) entry which is preliminary data.</text>
</comment>
<dbReference type="SUPFAM" id="SSF55781">
    <property type="entry name" value="GAF domain-like"/>
    <property type="match status" value="1"/>
</dbReference>
<name>A0A5M3Q3F1_9GAMM</name>
<dbReference type="Gene3D" id="3.30.450.20">
    <property type="entry name" value="PAS domain"/>
    <property type="match status" value="2"/>
</dbReference>
<dbReference type="RefSeq" id="WP_153637376.1">
    <property type="nucleotide sequence ID" value="NZ_BGZI01000025.1"/>
</dbReference>
<dbReference type="PANTHER" id="PTHR43155">
    <property type="entry name" value="CYCLIC DI-GMP PHOSPHODIESTERASE PA4108-RELATED"/>
    <property type="match status" value="1"/>
</dbReference>
<evidence type="ECO:0000259" key="3">
    <source>
        <dbReference type="PROSITE" id="PS51832"/>
    </source>
</evidence>
<dbReference type="CDD" id="cd00077">
    <property type="entry name" value="HDc"/>
    <property type="match status" value="1"/>
</dbReference>
<keyword evidence="1" id="KW-0812">Transmembrane</keyword>
<evidence type="ECO:0000313" key="4">
    <source>
        <dbReference type="EMBL" id="GBO89609.1"/>
    </source>
</evidence>
<reference evidence="4 5" key="1">
    <citation type="journal article" date="2019" name="J. Gen. Appl. Microbiol.">
        <title>Aerobic degradation of cis-dichloroethene by the marine bacterium Marinobacter salsuginis strain 5N-3.</title>
        <authorList>
            <person name="Inoue Y."/>
            <person name="Fukunaga Y."/>
            <person name="Katsumata H."/>
            <person name="Ohji S."/>
            <person name="Hosoyama A."/>
            <person name="Mori K."/>
            <person name="Ando K."/>
        </authorList>
    </citation>
    <scope>NUCLEOTIDE SEQUENCE [LARGE SCALE GENOMIC DNA]</scope>
    <source>
        <strain evidence="4 5">NBRC 109114</strain>
    </source>
</reference>
<dbReference type="InterPro" id="IPR029016">
    <property type="entry name" value="GAF-like_dom_sf"/>
</dbReference>
<proteinExistence type="predicted"/>
<keyword evidence="1" id="KW-0472">Membrane</keyword>
<dbReference type="PROSITE" id="PS50885">
    <property type="entry name" value="HAMP"/>
    <property type="match status" value="1"/>
</dbReference>
<dbReference type="InterPro" id="IPR003607">
    <property type="entry name" value="HD/PDEase_dom"/>
</dbReference>
<dbReference type="Proteomes" id="UP000387223">
    <property type="component" value="Unassembled WGS sequence"/>
</dbReference>
<dbReference type="SUPFAM" id="SSF103190">
    <property type="entry name" value="Sensory domain-like"/>
    <property type="match status" value="1"/>
</dbReference>
<evidence type="ECO:0000313" key="5">
    <source>
        <dbReference type="Proteomes" id="UP000387223"/>
    </source>
</evidence>
<feature type="domain" description="HD-GYP" evidence="3">
    <location>
        <begin position="713"/>
        <end position="926"/>
    </location>
</feature>
<evidence type="ECO:0000256" key="1">
    <source>
        <dbReference type="SAM" id="Phobius"/>
    </source>
</evidence>
<dbReference type="EMBL" id="BGZI01000025">
    <property type="protein sequence ID" value="GBO89609.1"/>
    <property type="molecule type" value="Genomic_DNA"/>
</dbReference>
<dbReference type="GO" id="GO:0016020">
    <property type="term" value="C:membrane"/>
    <property type="evidence" value="ECO:0007669"/>
    <property type="project" value="InterPro"/>
</dbReference>
<dbReference type="Pfam" id="PF13487">
    <property type="entry name" value="HD_5"/>
    <property type="match status" value="1"/>
</dbReference>
<dbReference type="GO" id="GO:0008081">
    <property type="term" value="F:phosphoric diester hydrolase activity"/>
    <property type="evidence" value="ECO:0007669"/>
    <property type="project" value="UniProtKB-ARBA"/>
</dbReference>
<organism evidence="4 5">
    <name type="scientific">Marinobacter salsuginis</name>
    <dbReference type="NCBI Taxonomy" id="418719"/>
    <lineage>
        <taxon>Bacteria</taxon>
        <taxon>Pseudomonadati</taxon>
        <taxon>Pseudomonadota</taxon>
        <taxon>Gammaproteobacteria</taxon>
        <taxon>Pseudomonadales</taxon>
        <taxon>Marinobacteraceae</taxon>
        <taxon>Marinobacter</taxon>
    </lineage>
</organism>
<dbReference type="PROSITE" id="PS51832">
    <property type="entry name" value="HD_GYP"/>
    <property type="match status" value="1"/>
</dbReference>
<feature type="domain" description="HAMP" evidence="2">
    <location>
        <begin position="358"/>
        <end position="411"/>
    </location>
</feature>